<organism evidence="2 3">
    <name type="scientific">Thalassotalea nanhaiensis</name>
    <dbReference type="NCBI Taxonomy" id="3065648"/>
    <lineage>
        <taxon>Bacteria</taxon>
        <taxon>Pseudomonadati</taxon>
        <taxon>Pseudomonadota</taxon>
        <taxon>Gammaproteobacteria</taxon>
        <taxon>Alteromonadales</taxon>
        <taxon>Colwelliaceae</taxon>
        <taxon>Thalassotalea</taxon>
    </lineage>
</organism>
<dbReference type="EMBL" id="CP134146">
    <property type="protein sequence ID" value="WNC69238.1"/>
    <property type="molecule type" value="Genomic_DNA"/>
</dbReference>
<keyword evidence="3" id="KW-1185">Reference proteome</keyword>
<name>A0ABY9TLQ8_9GAMM</name>
<dbReference type="Proteomes" id="UP001248581">
    <property type="component" value="Chromosome"/>
</dbReference>
<accession>A0ABY9TLQ8</accession>
<sequence>MNTLTTKASVFAALMAASAMAATSAKAEELVSLESAIEMMVSQQSKAVFYQVTQQVANSIEQEVGNFTLDSMFASEKGLPTVSISETTKLNDEEDSPEE</sequence>
<evidence type="ECO:0000256" key="1">
    <source>
        <dbReference type="SAM" id="SignalP"/>
    </source>
</evidence>
<gene>
    <name evidence="2" type="ORF">RI845_03545</name>
</gene>
<evidence type="ECO:0000313" key="3">
    <source>
        <dbReference type="Proteomes" id="UP001248581"/>
    </source>
</evidence>
<protein>
    <submittedName>
        <fullName evidence="2">Uncharacterized protein</fullName>
    </submittedName>
</protein>
<feature type="signal peptide" evidence="1">
    <location>
        <begin position="1"/>
        <end position="21"/>
    </location>
</feature>
<evidence type="ECO:0000313" key="2">
    <source>
        <dbReference type="EMBL" id="WNC69238.1"/>
    </source>
</evidence>
<dbReference type="RefSeq" id="WP_348388382.1">
    <property type="nucleotide sequence ID" value="NZ_CP134146.1"/>
</dbReference>
<feature type="chain" id="PRO_5045702089" evidence="1">
    <location>
        <begin position="22"/>
        <end position="99"/>
    </location>
</feature>
<reference evidence="3" key="1">
    <citation type="submission" date="2023-09" db="EMBL/GenBank/DDBJ databases">
        <authorList>
            <person name="Li S."/>
            <person name="Li X."/>
            <person name="Zhang C."/>
            <person name="Zhao Z."/>
        </authorList>
    </citation>
    <scope>NUCLEOTIDE SEQUENCE [LARGE SCALE GENOMIC DNA]</scope>
    <source>
        <strain evidence="3">SQ345</strain>
    </source>
</reference>
<keyword evidence="1" id="KW-0732">Signal</keyword>
<proteinExistence type="predicted"/>